<dbReference type="AlphaFoldDB" id="Q9S967"/>
<evidence type="ECO:0000256" key="1">
    <source>
        <dbReference type="ARBA" id="ARBA00005354"/>
    </source>
</evidence>
<evidence type="ECO:0000256" key="3">
    <source>
        <dbReference type="ARBA" id="ARBA00022679"/>
    </source>
</evidence>
<evidence type="ECO:0000256" key="2">
    <source>
        <dbReference type="ARBA" id="ARBA00022527"/>
    </source>
</evidence>
<evidence type="ECO:0000256" key="5">
    <source>
        <dbReference type="ARBA" id="ARBA00022777"/>
    </source>
</evidence>
<keyword evidence="2" id="KW-0723">Serine/threonine-protein kinase</keyword>
<sequence>RDLKPENFLLSSKDDGAALKATDFGLSVFIEEGKVYRDMVGSAYYVAPEVLHRNYGKEIDIWSAGVIL</sequence>
<keyword evidence="4" id="KW-0547">Nucleotide-binding</keyword>
<comment type="similarity">
    <text evidence="1">Belongs to the protein kinase superfamily. CAMK Ser/Thr protein kinase family. CaMK subfamily.</text>
</comment>
<keyword evidence="6" id="KW-0067">ATP-binding</keyword>
<feature type="domain" description="Protein kinase" evidence="7">
    <location>
        <begin position="1"/>
        <end position="68"/>
    </location>
</feature>
<dbReference type="PROSITE" id="PS50011">
    <property type="entry name" value="PROTEIN_KINASE_DOM"/>
    <property type="match status" value="1"/>
</dbReference>
<evidence type="ECO:0000259" key="7">
    <source>
        <dbReference type="PROSITE" id="PS50011"/>
    </source>
</evidence>
<proteinExistence type="inferred from homology"/>
<dbReference type="GO" id="GO:0005524">
    <property type="term" value="F:ATP binding"/>
    <property type="evidence" value="ECO:0007669"/>
    <property type="project" value="UniProtKB-KW"/>
</dbReference>
<dbReference type="InterPro" id="IPR050205">
    <property type="entry name" value="CDPK_Ser/Thr_kinases"/>
</dbReference>
<accession>Q9S967</accession>
<dbReference type="Pfam" id="PF00069">
    <property type="entry name" value="Pkinase"/>
    <property type="match status" value="1"/>
</dbReference>
<keyword evidence="3" id="KW-0808">Transferase</keyword>
<name>Q9S967_MEDSA</name>
<dbReference type="Gene3D" id="1.10.510.10">
    <property type="entry name" value="Transferase(Phosphotransferase) domain 1"/>
    <property type="match status" value="1"/>
</dbReference>
<evidence type="ECO:0000256" key="4">
    <source>
        <dbReference type="ARBA" id="ARBA00022741"/>
    </source>
</evidence>
<dbReference type="SUPFAM" id="SSF56112">
    <property type="entry name" value="Protein kinase-like (PK-like)"/>
    <property type="match status" value="1"/>
</dbReference>
<dbReference type="InterPro" id="IPR000719">
    <property type="entry name" value="Prot_kinase_dom"/>
</dbReference>
<dbReference type="PANTHER" id="PTHR24349">
    <property type="entry name" value="SERINE/THREONINE-PROTEIN KINASE"/>
    <property type="match status" value="1"/>
</dbReference>
<protein>
    <submittedName>
        <fullName>Calcium-dependent protein kinase 2</fullName>
    </submittedName>
</protein>
<dbReference type="GO" id="GO:0004674">
    <property type="term" value="F:protein serine/threonine kinase activity"/>
    <property type="evidence" value="ECO:0007669"/>
    <property type="project" value="UniProtKB-KW"/>
</dbReference>
<organism>
    <name type="scientific">Medicago sativa</name>
    <name type="common">Alfalfa</name>
    <dbReference type="NCBI Taxonomy" id="3879"/>
    <lineage>
        <taxon>Eukaryota</taxon>
        <taxon>Viridiplantae</taxon>
        <taxon>Streptophyta</taxon>
        <taxon>Embryophyta</taxon>
        <taxon>Tracheophyta</taxon>
        <taxon>Spermatophyta</taxon>
        <taxon>Magnoliopsida</taxon>
        <taxon>eudicotyledons</taxon>
        <taxon>Gunneridae</taxon>
        <taxon>Pentapetalae</taxon>
        <taxon>rosids</taxon>
        <taxon>fabids</taxon>
        <taxon>Fabales</taxon>
        <taxon>Fabaceae</taxon>
        <taxon>Papilionoideae</taxon>
        <taxon>50 kb inversion clade</taxon>
        <taxon>NPAAA clade</taxon>
        <taxon>Hologalegina</taxon>
        <taxon>IRL clade</taxon>
        <taxon>Trifolieae</taxon>
        <taxon>Medicago</taxon>
    </lineage>
</organism>
<keyword evidence="5" id="KW-0418">Kinase</keyword>
<evidence type="ECO:0000256" key="6">
    <source>
        <dbReference type="ARBA" id="ARBA00022840"/>
    </source>
</evidence>
<reference key="1">
    <citation type="journal article" date="1995" name="Plant Cell">
        <title>Low-temperature signal transduction: induction of cold acclimation-specific genes of alfalfa by calcium at 25 degrees C.</title>
        <authorList>
            <person name="Monroy A.F."/>
            <person name="Dhindsa R.S."/>
        </authorList>
    </citation>
    <scope>NUCLEOTIDE SEQUENCE</scope>
</reference>
<dbReference type="InterPro" id="IPR011009">
    <property type="entry name" value="Kinase-like_dom_sf"/>
</dbReference>